<feature type="region of interest" description="Disordered" evidence="1">
    <location>
        <begin position="464"/>
        <end position="489"/>
    </location>
</feature>
<feature type="region of interest" description="Disordered" evidence="1">
    <location>
        <begin position="187"/>
        <end position="208"/>
    </location>
</feature>
<dbReference type="OrthoDB" id="3637552at2759"/>
<evidence type="ECO:0000256" key="1">
    <source>
        <dbReference type="SAM" id="MobiDB-lite"/>
    </source>
</evidence>
<evidence type="ECO:0000313" key="2">
    <source>
        <dbReference type="EMBL" id="KAF7193984.1"/>
    </source>
</evidence>
<sequence length="1000" mass="98418">MSTYILGCGIDTLLGGQNFGGSTWKDCFQLCSSGSVRPDVGGTCISFTFTGTCYLKFAGGGSTAYTDDYFQSPNPAVVAAIMVNYYNGANTTPLPASTSRFCSATPSPFSTTVTSTTQTTTTSTTTTTPTYVYTPPPPCPTGTAEEVCGGGAPQASNTTCATDGGTAFNVTCGVKFVGEEISDDDAVLPTPWNTQPFVPPSSTPAPGRRVKERELFDRSINFLELVQKVPGIWKRVLLPDIDTCTQACANTPGCVGTNYQNYNCTLLSSITGTEPAPGGVTIEQVPYPEPPPDYVPPVTTTTTTSSSSSVASGPAVATATGQPNFSCPANDGQIVQDNCGVNYLIGCGNDTFPSGTGPFGASSFNACFEMCSSGIHGNCVAFTYVIAQSNCWLSVNVGNAYFQGGGLGLTNAAVNIDYYNGAYGSNPVVSSTSRFCVTGFPTTTTSTTTTSTTITSTTVTTTTTSTLASGSSTDASVTSTPSSTDSSSIASASSSLSSISSSASSTSSEASSSGSSVFSSLSSSASSASSSLSSAESSSASSASSSSSSSVSSALSSLSSSFSSVSSSEASVTGSETSALTSTSAEETASTSLTEDISMTTTSLPSSSTPIVTEPTTSPTPGSSSDMISSVVSTSIPGNLSITVTPVPSTSDVITSPVTSLPSSSVPEGGSSSPPVSQPSSPSGYSDSSMPIGTVTPPTSAPSGSSTPSVSPPISSGNESVPGSSSGVGTSTPVIPGSSSSVVIPPGSSTPSVGPTISGSVTPSSGVPSGSGSVTPSSIPSGSGSVGPSSISSGSGSVSPPVSSGSAGVSTSATGSASNVPTSGVTSPSGSGSVVPTGSSSGVVTSASSSTVPSAAVSICPALDNGGYDAPSGGYYEVQCDTSISGTRLNTTSLKARQAPSNAAAASCLAQCDLYTRCLAVNVGPSGCELLSSIGSTSASPGTIALLKAERPANTGVVTVTVCRASGTRTTTVFSTATVTTCPAGRTCPTSSARVAARDL</sequence>
<accession>A0A8H6RMY7</accession>
<dbReference type="EMBL" id="JABCIY010000067">
    <property type="protein sequence ID" value="KAF7193984.1"/>
    <property type="molecule type" value="Genomic_DNA"/>
</dbReference>
<protein>
    <recommendedName>
        <fullName evidence="4">Apple domain-containing protein</fullName>
    </recommendedName>
</protein>
<feature type="compositionally biased region" description="Polar residues" evidence="1">
    <location>
        <begin position="643"/>
        <end position="654"/>
    </location>
</feature>
<gene>
    <name evidence="2" type="ORF">HII31_04666</name>
</gene>
<feature type="compositionally biased region" description="Low complexity" evidence="1">
    <location>
        <begin position="655"/>
        <end position="847"/>
    </location>
</feature>
<organism evidence="2 3">
    <name type="scientific">Pseudocercospora fuligena</name>
    <dbReference type="NCBI Taxonomy" id="685502"/>
    <lineage>
        <taxon>Eukaryota</taxon>
        <taxon>Fungi</taxon>
        <taxon>Dikarya</taxon>
        <taxon>Ascomycota</taxon>
        <taxon>Pezizomycotina</taxon>
        <taxon>Dothideomycetes</taxon>
        <taxon>Dothideomycetidae</taxon>
        <taxon>Mycosphaerellales</taxon>
        <taxon>Mycosphaerellaceae</taxon>
        <taxon>Pseudocercospora</taxon>
    </lineage>
</organism>
<feature type="region of interest" description="Disordered" evidence="1">
    <location>
        <begin position="575"/>
        <end position="631"/>
    </location>
</feature>
<feature type="region of interest" description="Disordered" evidence="1">
    <location>
        <begin position="643"/>
        <end position="847"/>
    </location>
</feature>
<keyword evidence="3" id="KW-1185">Reference proteome</keyword>
<evidence type="ECO:0000313" key="3">
    <source>
        <dbReference type="Proteomes" id="UP000660729"/>
    </source>
</evidence>
<evidence type="ECO:0008006" key="4">
    <source>
        <dbReference type="Google" id="ProtNLM"/>
    </source>
</evidence>
<comment type="caution">
    <text evidence="2">The sequence shown here is derived from an EMBL/GenBank/DDBJ whole genome shotgun (WGS) entry which is preliminary data.</text>
</comment>
<dbReference type="AlphaFoldDB" id="A0A8H6RMY7"/>
<reference evidence="2" key="1">
    <citation type="submission" date="2020-04" db="EMBL/GenBank/DDBJ databases">
        <title>Draft genome resource of the tomato pathogen Pseudocercospora fuligena.</title>
        <authorList>
            <person name="Zaccaron A."/>
        </authorList>
    </citation>
    <scope>NUCLEOTIDE SEQUENCE</scope>
    <source>
        <strain evidence="2">PF001</strain>
    </source>
</reference>
<proteinExistence type="predicted"/>
<feature type="region of interest" description="Disordered" evidence="1">
    <location>
        <begin position="112"/>
        <end position="133"/>
    </location>
</feature>
<name>A0A8H6RMY7_9PEZI</name>
<dbReference type="Proteomes" id="UP000660729">
    <property type="component" value="Unassembled WGS sequence"/>
</dbReference>